<dbReference type="PANTHER" id="PTHR43033:SF1">
    <property type="entry name" value="TRNA(ILE)-LYSIDINE SYNTHASE-RELATED"/>
    <property type="match status" value="1"/>
</dbReference>
<keyword evidence="5 8" id="KW-0547">Nucleotide-binding</keyword>
<comment type="catalytic activity">
    <reaction evidence="7 8">
        <text>cytidine(34) in tRNA(Ile2) + L-lysine + ATP = lysidine(34) in tRNA(Ile2) + AMP + diphosphate + H(+)</text>
        <dbReference type="Rhea" id="RHEA:43744"/>
        <dbReference type="Rhea" id="RHEA-COMP:10625"/>
        <dbReference type="Rhea" id="RHEA-COMP:10670"/>
        <dbReference type="ChEBI" id="CHEBI:15378"/>
        <dbReference type="ChEBI" id="CHEBI:30616"/>
        <dbReference type="ChEBI" id="CHEBI:32551"/>
        <dbReference type="ChEBI" id="CHEBI:33019"/>
        <dbReference type="ChEBI" id="CHEBI:82748"/>
        <dbReference type="ChEBI" id="CHEBI:83665"/>
        <dbReference type="ChEBI" id="CHEBI:456215"/>
        <dbReference type="EC" id="6.3.4.19"/>
    </reaction>
</comment>
<comment type="function">
    <text evidence="8">Ligates lysine onto the cytidine present at position 34 of the AUA codon-specific tRNA(Ile) that contains the anticodon CAU, in an ATP-dependent manner. Cytidine is converted to lysidine, thus changing the amino acid specificity of the tRNA from methionine to isoleucine.</text>
</comment>
<reference evidence="10 11" key="1">
    <citation type="submission" date="2024-04" db="EMBL/GenBank/DDBJ databases">
        <title>Draft genome sequence of Sessilibacter corallicola NBRC 116591.</title>
        <authorList>
            <person name="Miyakawa T."/>
            <person name="Kusuya Y."/>
            <person name="Miura T."/>
        </authorList>
    </citation>
    <scope>NUCLEOTIDE SEQUENCE [LARGE SCALE GENOMIC DNA]</scope>
    <source>
        <strain evidence="10 11">KU-00831-HH</strain>
    </source>
</reference>
<dbReference type="NCBIfam" id="TIGR02432">
    <property type="entry name" value="lysidine_TilS_N"/>
    <property type="match status" value="1"/>
</dbReference>
<dbReference type="InterPro" id="IPR012795">
    <property type="entry name" value="tRNA_Ile_lys_synt_N"/>
</dbReference>
<dbReference type="Gene3D" id="1.20.59.20">
    <property type="match status" value="1"/>
</dbReference>
<evidence type="ECO:0000313" key="10">
    <source>
        <dbReference type="EMBL" id="GAA6166580.1"/>
    </source>
</evidence>
<keyword evidence="11" id="KW-1185">Reference proteome</keyword>
<dbReference type="InterPro" id="IPR014729">
    <property type="entry name" value="Rossmann-like_a/b/a_fold"/>
</dbReference>
<evidence type="ECO:0000256" key="6">
    <source>
        <dbReference type="ARBA" id="ARBA00022840"/>
    </source>
</evidence>
<dbReference type="HAMAP" id="MF_01161">
    <property type="entry name" value="tRNA_Ile_lys_synt"/>
    <property type="match status" value="1"/>
</dbReference>
<comment type="subcellular location">
    <subcellularLocation>
        <location evidence="1 8">Cytoplasm</location>
    </subcellularLocation>
</comment>
<keyword evidence="6 8" id="KW-0067">ATP-binding</keyword>
<name>A0ABQ0A4K4_9GAMM</name>
<protein>
    <recommendedName>
        <fullName evidence="8">tRNA(Ile)-lysidine synthase</fullName>
        <ecNumber evidence="8">6.3.4.19</ecNumber>
    </recommendedName>
    <alternativeName>
        <fullName evidence="8">tRNA(Ile)-2-lysyl-cytidine synthase</fullName>
    </alternativeName>
    <alternativeName>
        <fullName evidence="8">tRNA(Ile)-lysidine synthetase</fullName>
    </alternativeName>
</protein>
<dbReference type="SUPFAM" id="SSF56037">
    <property type="entry name" value="PheT/TilS domain"/>
    <property type="match status" value="1"/>
</dbReference>
<comment type="caution">
    <text evidence="10">The sequence shown here is derived from an EMBL/GenBank/DDBJ whole genome shotgun (WGS) entry which is preliminary data.</text>
</comment>
<dbReference type="EMBL" id="BAABWN010000001">
    <property type="protein sequence ID" value="GAA6166580.1"/>
    <property type="molecule type" value="Genomic_DNA"/>
</dbReference>
<comment type="similarity">
    <text evidence="8">Belongs to the tRNA(Ile)-lysidine synthase family.</text>
</comment>
<evidence type="ECO:0000256" key="2">
    <source>
        <dbReference type="ARBA" id="ARBA00022490"/>
    </source>
</evidence>
<evidence type="ECO:0000256" key="4">
    <source>
        <dbReference type="ARBA" id="ARBA00022694"/>
    </source>
</evidence>
<dbReference type="SUPFAM" id="SSF52402">
    <property type="entry name" value="Adenine nucleotide alpha hydrolases-like"/>
    <property type="match status" value="1"/>
</dbReference>
<evidence type="ECO:0000256" key="3">
    <source>
        <dbReference type="ARBA" id="ARBA00022598"/>
    </source>
</evidence>
<dbReference type="PANTHER" id="PTHR43033">
    <property type="entry name" value="TRNA(ILE)-LYSIDINE SYNTHASE-RELATED"/>
    <property type="match status" value="1"/>
</dbReference>
<dbReference type="EC" id="6.3.4.19" evidence="8"/>
<dbReference type="NCBIfam" id="TIGR02433">
    <property type="entry name" value="lysidine_TilS_C"/>
    <property type="match status" value="1"/>
</dbReference>
<evidence type="ECO:0000313" key="11">
    <source>
        <dbReference type="Proteomes" id="UP001465153"/>
    </source>
</evidence>
<organism evidence="10 11">
    <name type="scientific">Sessilibacter corallicola</name>
    <dbReference type="NCBI Taxonomy" id="2904075"/>
    <lineage>
        <taxon>Bacteria</taxon>
        <taxon>Pseudomonadati</taxon>
        <taxon>Pseudomonadota</taxon>
        <taxon>Gammaproteobacteria</taxon>
        <taxon>Cellvibrionales</taxon>
        <taxon>Cellvibrionaceae</taxon>
        <taxon>Sessilibacter</taxon>
    </lineage>
</organism>
<keyword evidence="2 8" id="KW-0963">Cytoplasm</keyword>
<evidence type="ECO:0000256" key="1">
    <source>
        <dbReference type="ARBA" id="ARBA00004496"/>
    </source>
</evidence>
<dbReference type="Proteomes" id="UP001465153">
    <property type="component" value="Unassembled WGS sequence"/>
</dbReference>
<proteinExistence type="inferred from homology"/>
<evidence type="ECO:0000256" key="8">
    <source>
        <dbReference type="HAMAP-Rule" id="MF_01161"/>
    </source>
</evidence>
<dbReference type="InterPro" id="IPR012796">
    <property type="entry name" value="Lysidine-tRNA-synth_C"/>
</dbReference>
<gene>
    <name evidence="8 10" type="primary">tilS</name>
    <name evidence="10" type="ORF">NBRC116591_03900</name>
</gene>
<evidence type="ECO:0000256" key="7">
    <source>
        <dbReference type="ARBA" id="ARBA00048539"/>
    </source>
</evidence>
<dbReference type="Pfam" id="PF11734">
    <property type="entry name" value="TilS_C"/>
    <property type="match status" value="1"/>
</dbReference>
<dbReference type="SUPFAM" id="SSF82829">
    <property type="entry name" value="MesJ substrate recognition domain-like"/>
    <property type="match status" value="1"/>
</dbReference>
<accession>A0ABQ0A4K4</accession>
<dbReference type="Pfam" id="PF01171">
    <property type="entry name" value="ATP_bind_3"/>
    <property type="match status" value="1"/>
</dbReference>
<keyword evidence="4 8" id="KW-0819">tRNA processing</keyword>
<dbReference type="SMART" id="SM00977">
    <property type="entry name" value="TilS_C"/>
    <property type="match status" value="1"/>
</dbReference>
<dbReference type="Gene3D" id="3.40.50.620">
    <property type="entry name" value="HUPs"/>
    <property type="match status" value="1"/>
</dbReference>
<dbReference type="RefSeq" id="WP_353301480.1">
    <property type="nucleotide sequence ID" value="NZ_BAABWN010000001.1"/>
</dbReference>
<keyword evidence="3 8" id="KW-0436">Ligase</keyword>
<evidence type="ECO:0000259" key="9">
    <source>
        <dbReference type="SMART" id="SM00977"/>
    </source>
</evidence>
<dbReference type="InterPro" id="IPR012094">
    <property type="entry name" value="tRNA_Ile_lys_synt"/>
</dbReference>
<evidence type="ECO:0000256" key="5">
    <source>
        <dbReference type="ARBA" id="ARBA00022741"/>
    </source>
</evidence>
<sequence>MENLTDCLNEKLKPYCLDNTQFWLAYSGGLDSRVLLQAVWEYFRSCAANGNLRTSLNAIHINHGLQSQADDWQAHCQLTCDDLGVPLTMVALHLDPNASNVEALAREGRYRAFESVMTESSVLLMAHHLDDQAETFLYRLMRGSGTQGLAGIPEKRALGSGELLRPLLSITRADLEHYARHKQLQWIEDPSNTNQDFDRNFIRHQVLPLLQTRWPRASQQIAKSSGFCRTAENHIRILAEQDWQTLDCALEKVGFSVSLAALNRLEHKLACLRYGFQALHVTLPNESQWYEILNQVIADDARDDSQALVRWGDGFCAGKFRGRMHVFIDSTPSGSVSTDSSSINVSSINTSQYALTLKPSSQTQRCAFSEMQRCTLPWAPDWLLEVHAGGNLRVDSDVITVRPRVGGERSQPASRRHSQKLKKVLQESAIQPWLRAILPLVYSDEALIAVADYWVEKPYHTDDLNQGVRLRLVNQHPWQLQLEQALVKPSAIERIAKTRR</sequence>
<feature type="binding site" evidence="8">
    <location>
        <begin position="27"/>
        <end position="32"/>
    </location>
    <ligand>
        <name>ATP</name>
        <dbReference type="ChEBI" id="CHEBI:30616"/>
    </ligand>
</feature>
<dbReference type="InterPro" id="IPR011063">
    <property type="entry name" value="TilS/TtcA_N"/>
</dbReference>
<dbReference type="CDD" id="cd01992">
    <property type="entry name" value="TilS_N"/>
    <property type="match status" value="1"/>
</dbReference>
<comment type="domain">
    <text evidence="8">The N-terminal region contains the highly conserved SGGXDS motif, predicted to be a P-loop motif involved in ATP binding.</text>
</comment>
<feature type="domain" description="Lysidine-tRNA(Ile) synthetase C-terminal" evidence="9">
    <location>
        <begin position="399"/>
        <end position="472"/>
    </location>
</feature>